<evidence type="ECO:0000256" key="5">
    <source>
        <dbReference type="ARBA" id="ARBA00022840"/>
    </source>
</evidence>
<dbReference type="PANTHER" id="PTHR20861:SF1">
    <property type="entry name" value="HOMOSERINE KINASE"/>
    <property type="match status" value="1"/>
</dbReference>
<evidence type="ECO:0000313" key="7">
    <source>
        <dbReference type="EMBL" id="ELR22991.1"/>
    </source>
</evidence>
<dbReference type="GeneID" id="14923960"/>
<keyword evidence="1" id="KW-0028">Amino-acid biosynthesis</keyword>
<dbReference type="OrthoDB" id="19521at2759"/>
<keyword evidence="2" id="KW-0808">Transferase</keyword>
<keyword evidence="4 7" id="KW-0418">Kinase</keyword>
<dbReference type="PANTHER" id="PTHR20861">
    <property type="entry name" value="HOMOSERINE/4-DIPHOSPHOCYTIDYL-2-C-METHYL-D-ERYTHRITOL KINASE"/>
    <property type="match status" value="1"/>
</dbReference>
<organism evidence="7 8">
    <name type="scientific">Acanthamoeba castellanii (strain ATCC 30010 / Neff)</name>
    <dbReference type="NCBI Taxonomy" id="1257118"/>
    <lineage>
        <taxon>Eukaryota</taxon>
        <taxon>Amoebozoa</taxon>
        <taxon>Discosea</taxon>
        <taxon>Longamoebia</taxon>
        <taxon>Centramoebida</taxon>
        <taxon>Acanthamoebidae</taxon>
        <taxon>Acanthamoeba</taxon>
    </lineage>
</organism>
<dbReference type="InterPro" id="IPR036554">
    <property type="entry name" value="GHMP_kinase_C_sf"/>
</dbReference>
<dbReference type="Proteomes" id="UP000011083">
    <property type="component" value="Unassembled WGS sequence"/>
</dbReference>
<dbReference type="KEGG" id="acan:ACA1_360060"/>
<dbReference type="InterPro" id="IPR013750">
    <property type="entry name" value="GHMP_kinase_C_dom"/>
</dbReference>
<evidence type="ECO:0000256" key="2">
    <source>
        <dbReference type="ARBA" id="ARBA00022679"/>
    </source>
</evidence>
<dbReference type="EMBL" id="KB007867">
    <property type="protein sequence ID" value="ELR22991.1"/>
    <property type="molecule type" value="Genomic_DNA"/>
</dbReference>
<sequence length="211" mass="22774">MIADKLFDLGLTAAQKLRYCVEIEGHPDNASASLCGGFVVCCGFEDDVAQSKGVPNVYARKLPYSDKIKAVVAIPNFEVSTEKARQALPPTYSRADVVFNLQRVGLMAAALTDDGIDEPSVVREAMKDKVHQPFRMHLVPGLQKCLALSSQNTPGVLGVCLSGSGSTILALCRDNFSRVGERMQALLQQAGVQCRTATLDIDQRGSLVQDF</sequence>
<dbReference type="STRING" id="1257118.L8HF07"/>
<keyword evidence="8" id="KW-1185">Reference proteome</keyword>
<dbReference type="Gene3D" id="3.30.70.890">
    <property type="entry name" value="GHMP kinase, C-terminal domain"/>
    <property type="match status" value="1"/>
</dbReference>
<name>L8HF07_ACACF</name>
<dbReference type="VEuPathDB" id="AmoebaDB:ACA1_360060"/>
<accession>L8HF07</accession>
<dbReference type="SUPFAM" id="SSF55060">
    <property type="entry name" value="GHMP Kinase, C-terminal domain"/>
    <property type="match status" value="1"/>
</dbReference>
<dbReference type="InterPro" id="IPR014721">
    <property type="entry name" value="Ribsml_uS5_D2-typ_fold_subgr"/>
</dbReference>
<dbReference type="GO" id="GO:0004413">
    <property type="term" value="F:homoserine kinase activity"/>
    <property type="evidence" value="ECO:0007669"/>
    <property type="project" value="InterPro"/>
</dbReference>
<dbReference type="GO" id="GO:0006566">
    <property type="term" value="P:threonine metabolic process"/>
    <property type="evidence" value="ECO:0007669"/>
    <property type="project" value="InterPro"/>
</dbReference>
<dbReference type="PRINTS" id="PR00958">
    <property type="entry name" value="HOMSERKINASE"/>
</dbReference>
<dbReference type="InterPro" id="IPR000870">
    <property type="entry name" value="Homoserine_kinase"/>
</dbReference>
<dbReference type="RefSeq" id="XP_004352468.1">
    <property type="nucleotide sequence ID" value="XM_004352416.1"/>
</dbReference>
<reference evidence="7 8" key="1">
    <citation type="journal article" date="2013" name="Genome Biol.">
        <title>Genome of Acanthamoeba castellanii highlights extensive lateral gene transfer and early evolution of tyrosine kinase signaling.</title>
        <authorList>
            <person name="Clarke M."/>
            <person name="Lohan A.J."/>
            <person name="Liu B."/>
            <person name="Lagkouvardos I."/>
            <person name="Roy S."/>
            <person name="Zafar N."/>
            <person name="Bertelli C."/>
            <person name="Schilde C."/>
            <person name="Kianianmomeni A."/>
            <person name="Burglin T.R."/>
            <person name="Frech C."/>
            <person name="Turcotte B."/>
            <person name="Kopec K.O."/>
            <person name="Synnott J.M."/>
            <person name="Choo C."/>
            <person name="Paponov I."/>
            <person name="Finkler A."/>
            <person name="Soon Heng Tan C."/>
            <person name="Hutchins A.P."/>
            <person name="Weinmeier T."/>
            <person name="Rattei T."/>
            <person name="Chu J.S."/>
            <person name="Gimenez G."/>
            <person name="Irimia M."/>
            <person name="Rigden D.J."/>
            <person name="Fitzpatrick D.A."/>
            <person name="Lorenzo-Morales J."/>
            <person name="Bateman A."/>
            <person name="Chiu C.H."/>
            <person name="Tang P."/>
            <person name="Hegemann P."/>
            <person name="Fromm H."/>
            <person name="Raoult D."/>
            <person name="Greub G."/>
            <person name="Miranda-Saavedra D."/>
            <person name="Chen N."/>
            <person name="Nash P."/>
            <person name="Ginger M.L."/>
            <person name="Horn M."/>
            <person name="Schaap P."/>
            <person name="Caler L."/>
            <person name="Loftus B."/>
        </authorList>
    </citation>
    <scope>NUCLEOTIDE SEQUENCE [LARGE SCALE GENOMIC DNA]</scope>
    <source>
        <strain evidence="7 8">Neff</strain>
    </source>
</reference>
<dbReference type="Gene3D" id="3.30.230.10">
    <property type="match status" value="1"/>
</dbReference>
<dbReference type="GO" id="GO:0008652">
    <property type="term" value="P:amino acid biosynthetic process"/>
    <property type="evidence" value="ECO:0007669"/>
    <property type="project" value="UniProtKB-KW"/>
</dbReference>
<evidence type="ECO:0000256" key="3">
    <source>
        <dbReference type="ARBA" id="ARBA00022741"/>
    </source>
</evidence>
<protein>
    <submittedName>
        <fullName evidence="7">GHMP kinase family protein</fullName>
    </submittedName>
</protein>
<keyword evidence="3" id="KW-0547">Nucleotide-binding</keyword>
<evidence type="ECO:0000313" key="8">
    <source>
        <dbReference type="Proteomes" id="UP000011083"/>
    </source>
</evidence>
<dbReference type="NCBIfam" id="TIGR00191">
    <property type="entry name" value="thrB"/>
    <property type="match status" value="1"/>
</dbReference>
<feature type="domain" description="GHMP kinase C-terminal" evidence="6">
    <location>
        <begin position="124"/>
        <end position="185"/>
    </location>
</feature>
<keyword evidence="5" id="KW-0067">ATP-binding</keyword>
<evidence type="ECO:0000259" key="6">
    <source>
        <dbReference type="Pfam" id="PF08544"/>
    </source>
</evidence>
<dbReference type="Pfam" id="PF08544">
    <property type="entry name" value="GHMP_kinases_C"/>
    <property type="match status" value="1"/>
</dbReference>
<dbReference type="GO" id="GO:0005524">
    <property type="term" value="F:ATP binding"/>
    <property type="evidence" value="ECO:0007669"/>
    <property type="project" value="UniProtKB-KW"/>
</dbReference>
<proteinExistence type="predicted"/>
<dbReference type="AlphaFoldDB" id="L8HF07"/>
<evidence type="ECO:0000256" key="4">
    <source>
        <dbReference type="ARBA" id="ARBA00022777"/>
    </source>
</evidence>
<gene>
    <name evidence="7" type="ORF">ACA1_360060</name>
</gene>
<evidence type="ECO:0000256" key="1">
    <source>
        <dbReference type="ARBA" id="ARBA00022605"/>
    </source>
</evidence>